<dbReference type="Proteomes" id="UP000253046">
    <property type="component" value="Unassembled WGS sequence"/>
</dbReference>
<dbReference type="Gene3D" id="3.30.870.10">
    <property type="entry name" value="Endonuclease Chain A"/>
    <property type="match status" value="1"/>
</dbReference>
<evidence type="ECO:0000256" key="6">
    <source>
        <dbReference type="ARBA" id="ARBA00022747"/>
    </source>
</evidence>
<dbReference type="GO" id="GO:0008170">
    <property type="term" value="F:N-methyltransferase activity"/>
    <property type="evidence" value="ECO:0007669"/>
    <property type="project" value="InterPro"/>
</dbReference>
<comment type="similarity">
    <text evidence="1">Belongs to the N(4)/N(6)-methyltransferase family.</text>
</comment>
<dbReference type="PANTHER" id="PTHR33841">
    <property type="entry name" value="DNA METHYLTRANSFERASE YEEA-RELATED"/>
    <property type="match status" value="1"/>
</dbReference>
<comment type="catalytic activity">
    <reaction evidence="7">
        <text>a 2'-deoxyadenosine in DNA + S-adenosyl-L-methionine = an N(6)-methyl-2'-deoxyadenosine in DNA + S-adenosyl-L-homocysteine + H(+)</text>
        <dbReference type="Rhea" id="RHEA:15197"/>
        <dbReference type="Rhea" id="RHEA-COMP:12418"/>
        <dbReference type="Rhea" id="RHEA-COMP:12419"/>
        <dbReference type="ChEBI" id="CHEBI:15378"/>
        <dbReference type="ChEBI" id="CHEBI:57856"/>
        <dbReference type="ChEBI" id="CHEBI:59789"/>
        <dbReference type="ChEBI" id="CHEBI:90615"/>
        <dbReference type="ChEBI" id="CHEBI:90616"/>
        <dbReference type="EC" id="2.1.1.72"/>
    </reaction>
</comment>
<dbReference type="RefSeq" id="WP_113866512.1">
    <property type="nucleotide sequence ID" value="NZ_AGJP01000001.1"/>
</dbReference>
<proteinExistence type="inferred from homology"/>
<dbReference type="EMBL" id="QNRY01000015">
    <property type="protein sequence ID" value="RBP62728.1"/>
    <property type="molecule type" value="Genomic_DNA"/>
</dbReference>
<evidence type="ECO:0000256" key="7">
    <source>
        <dbReference type="ARBA" id="ARBA00047942"/>
    </source>
</evidence>
<keyword evidence="3 10" id="KW-0489">Methyltransferase</keyword>
<dbReference type="EC" id="2.1.1.72" evidence="2"/>
<dbReference type="InterPro" id="IPR019065">
    <property type="entry name" value="RE_NgoFVII_N"/>
</dbReference>
<evidence type="ECO:0000256" key="2">
    <source>
        <dbReference type="ARBA" id="ARBA00011900"/>
    </source>
</evidence>
<dbReference type="InterPro" id="IPR003356">
    <property type="entry name" value="DNA_methylase_A-5"/>
</dbReference>
<dbReference type="InterPro" id="IPR029063">
    <property type="entry name" value="SAM-dependent_MTases_sf"/>
</dbReference>
<dbReference type="InterPro" id="IPR050953">
    <property type="entry name" value="N4_N6_ade-DNA_methylase"/>
</dbReference>
<dbReference type="Pfam" id="PF02384">
    <property type="entry name" value="N6_Mtase"/>
    <property type="match status" value="1"/>
</dbReference>
<dbReference type="Gene3D" id="3.40.50.150">
    <property type="entry name" value="Vaccinia Virus protein VP39"/>
    <property type="match status" value="1"/>
</dbReference>
<gene>
    <name evidence="10" type="ORF">DES54_11565</name>
</gene>
<evidence type="ECO:0000259" key="8">
    <source>
        <dbReference type="Pfam" id="PF02384"/>
    </source>
</evidence>
<keyword evidence="11" id="KW-1185">Reference proteome</keyword>
<protein>
    <recommendedName>
        <fullName evidence="2">site-specific DNA-methyltransferase (adenine-specific)</fullName>
        <ecNumber evidence="2">2.1.1.72</ecNumber>
    </recommendedName>
</protein>
<keyword evidence="4" id="KW-0808">Transferase</keyword>
<organism evidence="10 11">
    <name type="scientific">Brenneria salicis ATCC 15712 = DSM 30166</name>
    <dbReference type="NCBI Taxonomy" id="714314"/>
    <lineage>
        <taxon>Bacteria</taxon>
        <taxon>Pseudomonadati</taxon>
        <taxon>Pseudomonadota</taxon>
        <taxon>Gammaproteobacteria</taxon>
        <taxon>Enterobacterales</taxon>
        <taxon>Pectobacteriaceae</taxon>
        <taxon>Brenneria</taxon>
    </lineage>
</organism>
<evidence type="ECO:0000313" key="10">
    <source>
        <dbReference type="EMBL" id="RBP62728.1"/>
    </source>
</evidence>
<dbReference type="GO" id="GO:0009007">
    <property type="term" value="F:site-specific DNA-methyltransferase (adenine-specific) activity"/>
    <property type="evidence" value="ECO:0007669"/>
    <property type="project" value="UniProtKB-EC"/>
</dbReference>
<dbReference type="GO" id="GO:0009307">
    <property type="term" value="P:DNA restriction-modification system"/>
    <property type="evidence" value="ECO:0007669"/>
    <property type="project" value="UniProtKB-KW"/>
</dbReference>
<evidence type="ECO:0000256" key="4">
    <source>
        <dbReference type="ARBA" id="ARBA00022679"/>
    </source>
</evidence>
<evidence type="ECO:0000259" key="9">
    <source>
        <dbReference type="Pfam" id="PF09565"/>
    </source>
</evidence>
<dbReference type="OrthoDB" id="9784823at2"/>
<dbReference type="Pfam" id="PF09565">
    <property type="entry name" value="RE_NgoFVII"/>
    <property type="match status" value="1"/>
</dbReference>
<keyword evidence="6" id="KW-0680">Restriction system</keyword>
<feature type="domain" description="Restriction endonuclease type II NgoFVII N-terminal" evidence="9">
    <location>
        <begin position="1107"/>
        <end position="1148"/>
    </location>
</feature>
<reference evidence="10 11" key="1">
    <citation type="submission" date="2018-06" db="EMBL/GenBank/DDBJ databases">
        <title>Genomic Encyclopedia of Type Strains, Phase IV (KMG-IV): sequencing the most valuable type-strain genomes for metagenomic binning, comparative biology and taxonomic classification.</title>
        <authorList>
            <person name="Goeker M."/>
        </authorList>
    </citation>
    <scope>NUCLEOTIDE SEQUENCE [LARGE SCALE GENOMIC DNA]</scope>
    <source>
        <strain evidence="10 11">DSM 30166</strain>
    </source>
</reference>
<keyword evidence="5" id="KW-0949">S-adenosyl-L-methionine</keyword>
<sequence>MTADIARLSETIGRCRMLRDAGHVEAVLRAEFQGRLRLMFPDTAHENWINNYTEGAEAHTKVGMASGKAASRFIDNLVGSTTIEYESDLRNNVKRDTGYAQVQEQTAGLVRAGMPVSTVRGVLSDTVEWYAYDAVLTPGVDPSACTAADISLVVVDELKLADDGAVSAERLGAFIRKHLAREQSRPLRAEFLASDLGMDSVAYKSSAAPLSALVDEGRKAEPSASLATELWSRFVDHLEGPTGTFRTTAYVDEAYVTILARLLSANVLTGKALLSTDDELRAILNGDFFRHNFQLENVVEQDYFGWLLGPAYMDRLVTVARDLQRDLYAYDFSWYPEEDLFGRLMAQLARRSQRKLLGQEWTPHWLARLLADRCLDGLPEGESPRIVDMCCGSGTMLAEIIKATKARFGFSTIDKLEDVATGFDIDPLAVSLAKTTWVVSLSVEIKAATKPIVIPVYHADSLFAVTPVSASVPLVGESDTIPVSLDGTTILLPTALVQPAYRDFFDRIVDWAYDEAREAQRRGTVAGFSKADSDSFLDGAIAAFSVSLSPELHKQLSAALYPLAHRMAELAVAGRNGIWAFILRNTYRPGLLTGHFNGLVSNPPWLAMSGLADNPYRDLLKGRAKLYGIQPAGQSFLHLELGTMHLLHAIDRYLAPDASVACLVPGTVLNGNHHERLRQHEFLNSERPVPFDIAEVWQVAPGTFKYPGAALIGHKRTDTTGLPRSAFAGLVATEAGLDTADFSIRNIGTARSAWVLEKGGSPAATGGGGRLPQQGADLMPRTAVCVDIIQDSGAEYRVDTPTRTSPWGFTIKSAKEMATERFPGHVAPRFIFRMAQSENLLPFVLGVHRAPLALPALRAPDGTWSILDESEIRRQGFTQTARRFAAINQKLKRVGKGKSLQERVDERGKLSKQVFGADGYLILAGAGGKIICAACVPLAQAQDVVVDQTLYWKVVADEREAWFQVGMLNSVALTNATLAFNPKGDFGERHLHTLPYRMMPAYDPGNDDHKNIAGLAKELAALAAGHCTTDAYLGDPAKALPARRRKLRALLNALADTVTPAAFAAMPKTLVTSFDFGLTEPQALRHWQELGNATVHVSGAQRLAQGSLMPLRAFHPKLYTFGRNAQSCSALIGSANLTSRGFSVNTAAAWLQQDVPRASIDAAMASACFDTTPLTEELLNAYAPLRQAQPPPAEIEQEAQPVAPPAPISVGALPLFRVAIETGAVNPANYSAMWIHGEALQGGSRNQLELPRGGHRFFGFVFTQYDYPHNLTIGEPVLRSGARAWNDRRLTWHGNNRMERMNLPTATQGGFEYADTAVMFRRLADGSFELIVTPWDSDLARSWRQASAQRQDLFRLGTVATSRVVGLL</sequence>
<comment type="caution">
    <text evidence="10">The sequence shown here is derived from an EMBL/GenBank/DDBJ whole genome shotgun (WGS) entry which is preliminary data.</text>
</comment>
<evidence type="ECO:0000256" key="1">
    <source>
        <dbReference type="ARBA" id="ARBA00006594"/>
    </source>
</evidence>
<evidence type="ECO:0000256" key="3">
    <source>
        <dbReference type="ARBA" id="ARBA00022603"/>
    </source>
</evidence>
<feature type="domain" description="DNA methylase adenine-specific" evidence="8">
    <location>
        <begin position="341"/>
        <end position="436"/>
    </location>
</feature>
<accession>A0A366I5G9</accession>
<dbReference type="PANTHER" id="PTHR33841:SF5">
    <property type="entry name" value="DNA METHYLASE (MODIFICATION METHYLASE) (METHYLTRANSFERASE)-RELATED"/>
    <property type="match status" value="1"/>
</dbReference>
<dbReference type="SUPFAM" id="SSF53335">
    <property type="entry name" value="S-adenosyl-L-methionine-dependent methyltransferases"/>
    <property type="match status" value="1"/>
</dbReference>
<dbReference type="GO" id="GO:0032259">
    <property type="term" value="P:methylation"/>
    <property type="evidence" value="ECO:0007669"/>
    <property type="project" value="UniProtKB-KW"/>
</dbReference>
<evidence type="ECO:0000256" key="5">
    <source>
        <dbReference type="ARBA" id="ARBA00022691"/>
    </source>
</evidence>
<name>A0A366I5G9_9GAMM</name>
<dbReference type="GO" id="GO:0003677">
    <property type="term" value="F:DNA binding"/>
    <property type="evidence" value="ECO:0007669"/>
    <property type="project" value="InterPro"/>
</dbReference>
<evidence type="ECO:0000313" key="11">
    <source>
        <dbReference type="Proteomes" id="UP000253046"/>
    </source>
</evidence>